<evidence type="ECO:0000256" key="4">
    <source>
        <dbReference type="ARBA" id="ARBA00023002"/>
    </source>
</evidence>
<dbReference type="Pfam" id="PF00890">
    <property type="entry name" value="FAD_binding_2"/>
    <property type="match status" value="1"/>
</dbReference>
<proteinExistence type="predicted"/>
<evidence type="ECO:0000259" key="5">
    <source>
        <dbReference type="Pfam" id="PF00890"/>
    </source>
</evidence>
<dbReference type="RefSeq" id="WP_150438850.1">
    <property type="nucleotide sequence ID" value="NZ_VYKL01000010.1"/>
</dbReference>
<name>A0A5J5I0E7_9BACI</name>
<evidence type="ECO:0000313" key="7">
    <source>
        <dbReference type="Proteomes" id="UP000326671"/>
    </source>
</evidence>
<dbReference type="InterPro" id="IPR003953">
    <property type="entry name" value="FAD-dep_OxRdtase_2_FAD-bd"/>
</dbReference>
<dbReference type="AlphaFoldDB" id="A0A5J5I0E7"/>
<dbReference type="InterPro" id="IPR050315">
    <property type="entry name" value="FAD-oxidoreductase_2"/>
</dbReference>
<feature type="domain" description="FAD-dependent oxidoreductase 2 FAD-binding" evidence="5">
    <location>
        <begin position="8"/>
        <end position="469"/>
    </location>
</feature>
<accession>A0A5J5I0E7</accession>
<evidence type="ECO:0000256" key="2">
    <source>
        <dbReference type="ARBA" id="ARBA00022630"/>
    </source>
</evidence>
<dbReference type="Gene3D" id="3.90.700.10">
    <property type="entry name" value="Succinate dehydrogenase/fumarate reductase flavoprotein, catalytic domain"/>
    <property type="match status" value="1"/>
</dbReference>
<evidence type="ECO:0000256" key="1">
    <source>
        <dbReference type="ARBA" id="ARBA00001974"/>
    </source>
</evidence>
<protein>
    <submittedName>
        <fullName evidence="6">FAD-dependent oxidoreductase</fullName>
    </submittedName>
</protein>
<dbReference type="InterPro" id="IPR027477">
    <property type="entry name" value="Succ_DH/fumarate_Rdtase_cat_sf"/>
</dbReference>
<dbReference type="NCBIfam" id="NF006130">
    <property type="entry name" value="PRK08274.1"/>
    <property type="match status" value="1"/>
</dbReference>
<dbReference type="Gene3D" id="3.50.50.60">
    <property type="entry name" value="FAD/NAD(P)-binding domain"/>
    <property type="match status" value="1"/>
</dbReference>
<dbReference type="SUPFAM" id="SSF56425">
    <property type="entry name" value="Succinate dehydrogenase/fumarate reductase flavoprotein, catalytic domain"/>
    <property type="match status" value="1"/>
</dbReference>
<comment type="caution">
    <text evidence="6">The sequence shown here is derived from an EMBL/GenBank/DDBJ whole genome shotgun (WGS) entry which is preliminary data.</text>
</comment>
<evidence type="ECO:0000313" key="6">
    <source>
        <dbReference type="EMBL" id="KAA9028598.1"/>
    </source>
</evidence>
<keyword evidence="2" id="KW-0285">Flavoprotein</keyword>
<reference evidence="6 7" key="1">
    <citation type="submission" date="2019-09" db="EMBL/GenBank/DDBJ databases">
        <title>Whole genome sequences of isolates from the Mars Exploration Rovers.</title>
        <authorList>
            <person name="Seuylemezian A."/>
            <person name="Vaishampayan P."/>
        </authorList>
    </citation>
    <scope>NUCLEOTIDE SEQUENCE [LARGE SCALE GENOMIC DNA]</scope>
    <source>
        <strain evidence="6 7">MER_TA_151</strain>
    </source>
</reference>
<dbReference type="GO" id="GO:0033765">
    <property type="term" value="F:steroid dehydrogenase activity, acting on the CH-CH group of donors"/>
    <property type="evidence" value="ECO:0007669"/>
    <property type="project" value="UniProtKB-ARBA"/>
</dbReference>
<sequence>MKQREQFDVVVIGAGIAASASAITAVEKGARVLMIEKAPKHEAGGNGRYTGGGFRIVHKGNSELYDYMTAIPESQRQLIDINEYTEDEFYSDIMRVTNGMADNSLTEMIVKESNKAFKWVDSLNLGWDVNYDMATRVGERMVFTQGAIPLNVKGGGEGFVDSMIEVAIKKGVEVRFETRAAKLLVDEDGAVCGVRTISKGEGQDIYANSVIIAAGGFSANAEMRAKYLGKGWDLVKVRGSKHNTGEVIKMALDVGAQATGEWSGSHCTQIDLSAEDVGGGLSTDRKSYTYGILVNTNGQRFFDEGEDFHGYTYAKLGRITRDQPNGIAFQVFDSKVFDLLMSDYSHQTPVEANTIEELAEKLDIPVETFKKTVEEYNAAVVDGEFNQAKRDGKHTEGLDINKSNWAQKIDQAPFRAYPVTSGITFTFGGVKVNKNGQVLDVTDQPIKGLYANGELVGGFYIGNYPGGSGIVRNLVLGRKAGKHAAALADGMVKTN</sequence>
<keyword evidence="3" id="KW-0274">FAD</keyword>
<keyword evidence="4" id="KW-0560">Oxidoreductase</keyword>
<evidence type="ECO:0000256" key="3">
    <source>
        <dbReference type="ARBA" id="ARBA00022827"/>
    </source>
</evidence>
<dbReference type="Proteomes" id="UP000326671">
    <property type="component" value="Unassembled WGS sequence"/>
</dbReference>
<dbReference type="PANTHER" id="PTHR43400">
    <property type="entry name" value="FUMARATE REDUCTASE"/>
    <property type="match status" value="1"/>
</dbReference>
<dbReference type="OrthoDB" id="9806724at2"/>
<dbReference type="InterPro" id="IPR036188">
    <property type="entry name" value="FAD/NAD-bd_sf"/>
</dbReference>
<dbReference type="PANTHER" id="PTHR43400:SF7">
    <property type="entry name" value="FAD-DEPENDENT OXIDOREDUCTASE 2 FAD BINDING DOMAIN-CONTAINING PROTEIN"/>
    <property type="match status" value="1"/>
</dbReference>
<comment type="cofactor">
    <cofactor evidence="1">
        <name>FAD</name>
        <dbReference type="ChEBI" id="CHEBI:57692"/>
    </cofactor>
</comment>
<dbReference type="EMBL" id="VYKL01000010">
    <property type="protein sequence ID" value="KAA9028598.1"/>
    <property type="molecule type" value="Genomic_DNA"/>
</dbReference>
<dbReference type="SUPFAM" id="SSF51905">
    <property type="entry name" value="FAD/NAD(P)-binding domain"/>
    <property type="match status" value="1"/>
</dbReference>
<gene>
    <name evidence="6" type="ORF">F4V44_04830</name>
</gene>
<keyword evidence="7" id="KW-1185">Reference proteome</keyword>
<organism evidence="6 7">
    <name type="scientific">Niallia endozanthoxylica</name>
    <dbReference type="NCBI Taxonomy" id="2036016"/>
    <lineage>
        <taxon>Bacteria</taxon>
        <taxon>Bacillati</taxon>
        <taxon>Bacillota</taxon>
        <taxon>Bacilli</taxon>
        <taxon>Bacillales</taxon>
        <taxon>Bacillaceae</taxon>
        <taxon>Niallia</taxon>
    </lineage>
</organism>